<dbReference type="EMBL" id="WTPW01000069">
    <property type="protein sequence ID" value="KAF0552276.1"/>
    <property type="molecule type" value="Genomic_DNA"/>
</dbReference>
<protein>
    <submittedName>
        <fullName evidence="2">Uncharacterized protein</fullName>
    </submittedName>
</protein>
<name>A0A8H4B1C9_GIGMA</name>
<sequence>MVFHVSLLVAIISIKNNCLCSNGLAKYKLTKELSQTLNLSISFLLINYFRHLQIVILFLFCKCSINNDIDSNATQPTNKQFGLFETSAKAINNDIEIGPSHNMNKYYTTVESDFESNKKQSDDDGTKKKPTNSTVGKNSQDAKEQEDESQTKKQKKEKKVEKNNH</sequence>
<dbReference type="Proteomes" id="UP000439903">
    <property type="component" value="Unassembled WGS sequence"/>
</dbReference>
<comment type="caution">
    <text evidence="2">The sequence shown here is derived from an EMBL/GenBank/DDBJ whole genome shotgun (WGS) entry which is preliminary data.</text>
</comment>
<reference evidence="2 3" key="1">
    <citation type="journal article" date="2019" name="Environ. Microbiol.">
        <title>At the nexus of three kingdoms: the genome of the mycorrhizal fungus Gigaspora margarita provides insights into plant, endobacterial and fungal interactions.</title>
        <authorList>
            <person name="Venice F."/>
            <person name="Ghignone S."/>
            <person name="Salvioli di Fossalunga A."/>
            <person name="Amselem J."/>
            <person name="Novero M."/>
            <person name="Xianan X."/>
            <person name="Sedzielewska Toro K."/>
            <person name="Morin E."/>
            <person name="Lipzen A."/>
            <person name="Grigoriev I.V."/>
            <person name="Henrissat B."/>
            <person name="Martin F.M."/>
            <person name="Bonfante P."/>
        </authorList>
    </citation>
    <scope>NUCLEOTIDE SEQUENCE [LARGE SCALE GENOMIC DNA]</scope>
    <source>
        <strain evidence="2 3">BEG34</strain>
    </source>
</reference>
<organism evidence="2 3">
    <name type="scientific">Gigaspora margarita</name>
    <dbReference type="NCBI Taxonomy" id="4874"/>
    <lineage>
        <taxon>Eukaryota</taxon>
        <taxon>Fungi</taxon>
        <taxon>Fungi incertae sedis</taxon>
        <taxon>Mucoromycota</taxon>
        <taxon>Glomeromycotina</taxon>
        <taxon>Glomeromycetes</taxon>
        <taxon>Diversisporales</taxon>
        <taxon>Gigasporaceae</taxon>
        <taxon>Gigaspora</taxon>
    </lineage>
</organism>
<feature type="region of interest" description="Disordered" evidence="1">
    <location>
        <begin position="113"/>
        <end position="165"/>
    </location>
</feature>
<evidence type="ECO:0000256" key="1">
    <source>
        <dbReference type="SAM" id="MobiDB-lite"/>
    </source>
</evidence>
<evidence type="ECO:0000313" key="3">
    <source>
        <dbReference type="Proteomes" id="UP000439903"/>
    </source>
</evidence>
<feature type="compositionally biased region" description="Basic and acidic residues" evidence="1">
    <location>
        <begin position="115"/>
        <end position="127"/>
    </location>
</feature>
<dbReference type="OrthoDB" id="2391309at2759"/>
<dbReference type="AlphaFoldDB" id="A0A8H4B1C9"/>
<keyword evidence="3" id="KW-1185">Reference proteome</keyword>
<proteinExistence type="predicted"/>
<evidence type="ECO:0000313" key="2">
    <source>
        <dbReference type="EMBL" id="KAF0552276.1"/>
    </source>
</evidence>
<gene>
    <name evidence="2" type="ORF">F8M41_022230</name>
</gene>
<accession>A0A8H4B1C9</accession>